<reference evidence="2 3" key="1">
    <citation type="submission" date="2024-02" db="EMBL/GenBank/DDBJ databases">
        <title>Herpetosiphon gulosus NBRC 112829.</title>
        <authorList>
            <person name="Ichikawa N."/>
            <person name="Katano-Makiyama Y."/>
            <person name="Hidaka K."/>
        </authorList>
    </citation>
    <scope>NUCLEOTIDE SEQUENCE [LARGE SCALE GENOMIC DNA]</scope>
    <source>
        <strain evidence="2 3">NBRC 112829</strain>
    </source>
</reference>
<protein>
    <submittedName>
        <fullName evidence="2">Uncharacterized protein</fullName>
    </submittedName>
</protein>
<feature type="transmembrane region" description="Helical" evidence="1">
    <location>
        <begin position="157"/>
        <end position="173"/>
    </location>
</feature>
<accession>A0ABP9X3P7</accession>
<gene>
    <name evidence="2" type="ORF">Hgul01_03844</name>
</gene>
<sequence>MLRRLSWIGMLLLLVGCDAPEPVACFIPIIRTPTTQLATDQRLVMIDQILAIEPAPIQPVQLRFALTSDPSKVFVIDLSQQHNYFHLYQLESFFDIRLPYTLQCQLPDEPFHYTFTLEVVSGDQTDSQPLELAYQADINAFGYYSLDTSGAGTDIKFGPLVIVLAVITLLTLYKKIYIDFFALELYQHQAVKIALVVNIIMVLVIFNINYYKYLNSNPMYCYSFNGRNNQQSMMKGTIMLPNSIITQDIDNTLYPMYSTKDSYAFETSIHQYYHKHLPPIESMPGYPDCDDDYQFSYTDNYVIKHGDDIENHSISIIASRKPTLDQDIEVVRFENFIVALLVLIIFSIPIGFVIQSKR</sequence>
<comment type="caution">
    <text evidence="2">The sequence shown here is derived from an EMBL/GenBank/DDBJ whole genome shotgun (WGS) entry which is preliminary data.</text>
</comment>
<keyword evidence="1" id="KW-0812">Transmembrane</keyword>
<dbReference type="EMBL" id="BAABRU010000014">
    <property type="protein sequence ID" value="GAA5530030.1"/>
    <property type="molecule type" value="Genomic_DNA"/>
</dbReference>
<keyword evidence="1" id="KW-1133">Transmembrane helix</keyword>
<feature type="transmembrane region" description="Helical" evidence="1">
    <location>
        <begin position="193"/>
        <end position="211"/>
    </location>
</feature>
<evidence type="ECO:0000313" key="3">
    <source>
        <dbReference type="Proteomes" id="UP001428290"/>
    </source>
</evidence>
<keyword evidence="3" id="KW-1185">Reference proteome</keyword>
<dbReference type="Proteomes" id="UP001428290">
    <property type="component" value="Unassembled WGS sequence"/>
</dbReference>
<keyword evidence="1" id="KW-0472">Membrane</keyword>
<proteinExistence type="predicted"/>
<evidence type="ECO:0000313" key="2">
    <source>
        <dbReference type="EMBL" id="GAA5530030.1"/>
    </source>
</evidence>
<dbReference type="PROSITE" id="PS51257">
    <property type="entry name" value="PROKAR_LIPOPROTEIN"/>
    <property type="match status" value="1"/>
</dbReference>
<feature type="transmembrane region" description="Helical" evidence="1">
    <location>
        <begin position="336"/>
        <end position="354"/>
    </location>
</feature>
<organism evidence="2 3">
    <name type="scientific">Herpetosiphon gulosus</name>
    <dbReference type="NCBI Taxonomy" id="1973496"/>
    <lineage>
        <taxon>Bacteria</taxon>
        <taxon>Bacillati</taxon>
        <taxon>Chloroflexota</taxon>
        <taxon>Chloroflexia</taxon>
        <taxon>Herpetosiphonales</taxon>
        <taxon>Herpetosiphonaceae</taxon>
        <taxon>Herpetosiphon</taxon>
    </lineage>
</organism>
<dbReference type="RefSeq" id="WP_345723616.1">
    <property type="nucleotide sequence ID" value="NZ_BAABRU010000014.1"/>
</dbReference>
<evidence type="ECO:0000256" key="1">
    <source>
        <dbReference type="SAM" id="Phobius"/>
    </source>
</evidence>
<name>A0ABP9X3P7_9CHLR</name>